<dbReference type="InterPro" id="IPR000917">
    <property type="entry name" value="Sulfatase_N"/>
</dbReference>
<protein>
    <submittedName>
        <fullName evidence="6">Arylsulfatase A family protein</fullName>
    </submittedName>
</protein>
<keyword evidence="3" id="KW-0378">Hydrolase</keyword>
<dbReference type="SUPFAM" id="SSF53649">
    <property type="entry name" value="Alkaline phosphatase-like"/>
    <property type="match status" value="1"/>
</dbReference>
<dbReference type="PANTHER" id="PTHR42693:SF53">
    <property type="entry name" value="ENDO-4-O-SULFATASE"/>
    <property type="match status" value="1"/>
</dbReference>
<dbReference type="GO" id="GO:0004065">
    <property type="term" value="F:arylsulfatase activity"/>
    <property type="evidence" value="ECO:0007669"/>
    <property type="project" value="TreeGrafter"/>
</dbReference>
<reference evidence="6" key="1">
    <citation type="journal article" date="2014" name="Int. J. Syst. Evol. Microbiol.">
        <title>Complete genome sequence of Corynebacterium casei LMG S-19264T (=DSM 44701T), isolated from a smear-ripened cheese.</title>
        <authorList>
            <consortium name="US DOE Joint Genome Institute (JGI-PGF)"/>
            <person name="Walter F."/>
            <person name="Albersmeier A."/>
            <person name="Kalinowski J."/>
            <person name="Ruckert C."/>
        </authorList>
    </citation>
    <scope>NUCLEOTIDE SEQUENCE</scope>
    <source>
        <strain evidence="6">VKM Ac-1958</strain>
    </source>
</reference>
<dbReference type="Pfam" id="PF00884">
    <property type="entry name" value="Sulfatase"/>
    <property type="match status" value="1"/>
</dbReference>
<evidence type="ECO:0000256" key="2">
    <source>
        <dbReference type="ARBA" id="ARBA00022723"/>
    </source>
</evidence>
<evidence type="ECO:0000313" key="7">
    <source>
        <dbReference type="Proteomes" id="UP001142325"/>
    </source>
</evidence>
<dbReference type="PANTHER" id="PTHR42693">
    <property type="entry name" value="ARYLSULFATASE FAMILY MEMBER"/>
    <property type="match status" value="1"/>
</dbReference>
<keyword evidence="4" id="KW-0106">Calcium</keyword>
<dbReference type="Gene3D" id="3.40.720.10">
    <property type="entry name" value="Alkaline Phosphatase, subunit A"/>
    <property type="match status" value="1"/>
</dbReference>
<evidence type="ECO:0000256" key="4">
    <source>
        <dbReference type="ARBA" id="ARBA00022837"/>
    </source>
</evidence>
<evidence type="ECO:0000259" key="5">
    <source>
        <dbReference type="Pfam" id="PF00884"/>
    </source>
</evidence>
<comment type="caution">
    <text evidence="6">The sequence shown here is derived from an EMBL/GenBank/DDBJ whole genome shotgun (WGS) entry which is preliminary data.</text>
</comment>
<feature type="domain" description="Sulfatase N-terminal" evidence="5">
    <location>
        <begin position="9"/>
        <end position="341"/>
    </location>
</feature>
<evidence type="ECO:0000256" key="1">
    <source>
        <dbReference type="ARBA" id="ARBA00008779"/>
    </source>
</evidence>
<organism evidence="6 7">
    <name type="scientific">Microbacterium keratanolyticum</name>
    <dbReference type="NCBI Taxonomy" id="67574"/>
    <lineage>
        <taxon>Bacteria</taxon>
        <taxon>Bacillati</taxon>
        <taxon>Actinomycetota</taxon>
        <taxon>Actinomycetes</taxon>
        <taxon>Micrococcales</taxon>
        <taxon>Microbacteriaceae</taxon>
        <taxon>Microbacterium</taxon>
    </lineage>
</organism>
<gene>
    <name evidence="6" type="ORF">GCM10017596_10540</name>
</gene>
<proteinExistence type="inferred from homology"/>
<comment type="similarity">
    <text evidence="1">Belongs to the sulfatase family.</text>
</comment>
<accession>A0A9W6HSH6</accession>
<dbReference type="Proteomes" id="UP001142325">
    <property type="component" value="Unassembled WGS sequence"/>
</dbReference>
<dbReference type="InterPro" id="IPR017850">
    <property type="entry name" value="Alkaline_phosphatase_core_sf"/>
</dbReference>
<sequence length="484" mass="52288">MTQETRRPPHIVFVMSDDQGPWALGAAGNAEIQTPVIDALADQGIRLSRFFCASPVCSPARASLLTGRVPSQHGVHDYLDGAHAGPDSADYLGGIPTFTDALADAGYRLGLSGKWHLGSSDVPRRGFVHWFALHGGGSSYDRALMYRDGVAEQVEGYLTDIIADDAISFIEAEAGGSAPFFLAVNFTAPHKPFAGQHPERFTDLYRDCAFESCPQESPHPWLQTLDGGPIGGEPDAREALIGYFAAVTAMDAAIGRILDALRAQGDDRETIVVFTSDNGFNAGHHGIWGKGNGTFPLNMYDESVMVPFVLRAPGLVPEGVVDDALVSAYDIAPTLLDLVGIDPTRFESGPGRSRAPLLRGETGRDTDAEIVVHNEYGPVRMIRTADRKYVHRFPYGPHEFYDLAADPGERENLVDDPARADEVADMRRRLADWFATHRGDARYDGALLPVTGAGQIAPLAEDPQSAFGMPMWDGALAQNSEGRT</sequence>
<dbReference type="GO" id="GO:0046872">
    <property type="term" value="F:metal ion binding"/>
    <property type="evidence" value="ECO:0007669"/>
    <property type="project" value="UniProtKB-KW"/>
</dbReference>
<evidence type="ECO:0000313" key="6">
    <source>
        <dbReference type="EMBL" id="GLK01339.1"/>
    </source>
</evidence>
<dbReference type="RefSeq" id="WP_271171495.1">
    <property type="nucleotide sequence ID" value="NZ_BAAAUM010000001.1"/>
</dbReference>
<dbReference type="InterPro" id="IPR024607">
    <property type="entry name" value="Sulfatase_CS"/>
</dbReference>
<dbReference type="PROSITE" id="PS00523">
    <property type="entry name" value="SULFATASE_1"/>
    <property type="match status" value="1"/>
</dbReference>
<name>A0A9W6HSH6_9MICO</name>
<dbReference type="AlphaFoldDB" id="A0A9W6HSH6"/>
<reference evidence="6" key="2">
    <citation type="submission" date="2023-01" db="EMBL/GenBank/DDBJ databases">
        <authorList>
            <person name="Sun Q."/>
            <person name="Evtushenko L."/>
        </authorList>
    </citation>
    <scope>NUCLEOTIDE SEQUENCE</scope>
    <source>
        <strain evidence="6">VKM Ac-1958</strain>
    </source>
</reference>
<keyword evidence="7" id="KW-1185">Reference proteome</keyword>
<dbReference type="InterPro" id="IPR050738">
    <property type="entry name" value="Sulfatase"/>
</dbReference>
<evidence type="ECO:0000256" key="3">
    <source>
        <dbReference type="ARBA" id="ARBA00022801"/>
    </source>
</evidence>
<dbReference type="EMBL" id="BSET01000001">
    <property type="protein sequence ID" value="GLK01339.1"/>
    <property type="molecule type" value="Genomic_DNA"/>
</dbReference>
<keyword evidence="2" id="KW-0479">Metal-binding</keyword>